<name>A0A5C7SI53_THASP</name>
<dbReference type="Gene3D" id="3.40.30.10">
    <property type="entry name" value="Glutaredoxin"/>
    <property type="match status" value="1"/>
</dbReference>
<keyword evidence="1" id="KW-1133">Transmembrane helix</keyword>
<organism evidence="3 4">
    <name type="scientific">Thauera aminoaromatica</name>
    <dbReference type="NCBI Taxonomy" id="164330"/>
    <lineage>
        <taxon>Bacteria</taxon>
        <taxon>Pseudomonadati</taxon>
        <taxon>Pseudomonadota</taxon>
        <taxon>Betaproteobacteria</taxon>
        <taxon>Rhodocyclales</taxon>
        <taxon>Zoogloeaceae</taxon>
        <taxon>Thauera</taxon>
    </lineage>
</organism>
<keyword evidence="2" id="KW-0732">Signal</keyword>
<gene>
    <name evidence="3" type="ORF">E6Q80_15075</name>
</gene>
<protein>
    <recommendedName>
        <fullName evidence="5">Thioredoxin domain-containing protein</fullName>
    </recommendedName>
</protein>
<dbReference type="Proteomes" id="UP000321192">
    <property type="component" value="Unassembled WGS sequence"/>
</dbReference>
<feature type="transmembrane region" description="Helical" evidence="1">
    <location>
        <begin position="193"/>
        <end position="213"/>
    </location>
</feature>
<evidence type="ECO:0000256" key="1">
    <source>
        <dbReference type="SAM" id="Phobius"/>
    </source>
</evidence>
<evidence type="ECO:0000313" key="3">
    <source>
        <dbReference type="EMBL" id="TXH82635.1"/>
    </source>
</evidence>
<feature type="signal peptide" evidence="2">
    <location>
        <begin position="1"/>
        <end position="26"/>
    </location>
</feature>
<evidence type="ECO:0000256" key="2">
    <source>
        <dbReference type="SAM" id="SignalP"/>
    </source>
</evidence>
<sequence>MPAWGRVLAALLLALLCLARPADALAEEGGAEVHVYLFWSASCPHCLAARPQVQALAAARPWVVLHDLELGADPTHGERYEAMAAELGEEALAVPALFYCGRMEVGWDDGGDSAARLAQALDACRAGATPAPQPPTLRLPGLGEVDAARLSLPVHQRDRRSMLLIGMLFVAVSGLMYFAFMAAWIGLFLVVGGLPWVTAAAGVVALVIGVINVKDFVAFRQGLSLSIPAGGKADIFQRARAILKADRLPAMLAATLFLAVVANFYELLCTAGFPMVYTRLLSLQVPDRTAQYGWLALYNLVYVLPLMAIVLAFVRTMGARRLGEREGRLLKLLSGLMMLGLGLCLVLAPQALGDPRVALGLLGLATGLTGLAAWRGR</sequence>
<feature type="transmembrane region" description="Helical" evidence="1">
    <location>
        <begin position="163"/>
        <end position="187"/>
    </location>
</feature>
<feature type="chain" id="PRO_5023109069" description="Thioredoxin domain-containing protein" evidence="2">
    <location>
        <begin position="27"/>
        <end position="377"/>
    </location>
</feature>
<accession>A0A5C7SI53</accession>
<keyword evidence="1" id="KW-0812">Transmembrane</keyword>
<evidence type="ECO:0008006" key="5">
    <source>
        <dbReference type="Google" id="ProtNLM"/>
    </source>
</evidence>
<keyword evidence="1" id="KW-0472">Membrane</keyword>
<reference evidence="3 4" key="1">
    <citation type="submission" date="2018-09" db="EMBL/GenBank/DDBJ databases">
        <title>Metagenome Assembled Genomes from an Advanced Water Purification Facility.</title>
        <authorList>
            <person name="Stamps B.W."/>
            <person name="Spear J.R."/>
        </authorList>
    </citation>
    <scope>NUCLEOTIDE SEQUENCE [LARGE SCALE GENOMIC DNA]</scope>
    <source>
        <strain evidence="3">Bin_27_1</strain>
    </source>
</reference>
<dbReference type="AlphaFoldDB" id="A0A5C7SI53"/>
<dbReference type="RefSeq" id="WP_276659817.1">
    <property type="nucleotide sequence ID" value="NZ_SSFD01000236.1"/>
</dbReference>
<dbReference type="SUPFAM" id="SSF52833">
    <property type="entry name" value="Thioredoxin-like"/>
    <property type="match status" value="1"/>
</dbReference>
<evidence type="ECO:0000313" key="4">
    <source>
        <dbReference type="Proteomes" id="UP000321192"/>
    </source>
</evidence>
<comment type="caution">
    <text evidence="3">The sequence shown here is derived from an EMBL/GenBank/DDBJ whole genome shotgun (WGS) entry which is preliminary data.</text>
</comment>
<feature type="transmembrane region" description="Helical" evidence="1">
    <location>
        <begin position="248"/>
        <end position="276"/>
    </location>
</feature>
<dbReference type="InterPro" id="IPR036249">
    <property type="entry name" value="Thioredoxin-like_sf"/>
</dbReference>
<feature type="transmembrane region" description="Helical" evidence="1">
    <location>
        <begin position="296"/>
        <end position="317"/>
    </location>
</feature>
<dbReference type="EMBL" id="SSFD01000236">
    <property type="protein sequence ID" value="TXH82635.1"/>
    <property type="molecule type" value="Genomic_DNA"/>
</dbReference>
<proteinExistence type="predicted"/>
<feature type="transmembrane region" description="Helical" evidence="1">
    <location>
        <begin position="357"/>
        <end position="374"/>
    </location>
</feature>
<feature type="transmembrane region" description="Helical" evidence="1">
    <location>
        <begin position="329"/>
        <end position="351"/>
    </location>
</feature>